<dbReference type="SMART" id="SM00257">
    <property type="entry name" value="LysM"/>
    <property type="match status" value="1"/>
</dbReference>
<accession>A0ABT2M201</accession>
<name>A0ABT2M201_9FIRM</name>
<dbReference type="InterPro" id="IPR024300">
    <property type="entry name" value="SipL_SPOCS_dom"/>
</dbReference>
<dbReference type="RefSeq" id="WP_260978915.1">
    <property type="nucleotide sequence ID" value="NZ_JAODBU010000010.1"/>
</dbReference>
<evidence type="ECO:0000259" key="1">
    <source>
        <dbReference type="PROSITE" id="PS51782"/>
    </source>
</evidence>
<dbReference type="CDD" id="cd00118">
    <property type="entry name" value="LysM"/>
    <property type="match status" value="1"/>
</dbReference>
<dbReference type="Pfam" id="PF01476">
    <property type="entry name" value="LysM"/>
    <property type="match status" value="1"/>
</dbReference>
<gene>
    <name evidence="2" type="ORF">N5B56_10715</name>
</gene>
<dbReference type="SUPFAM" id="SSF54106">
    <property type="entry name" value="LysM domain"/>
    <property type="match status" value="1"/>
</dbReference>
<dbReference type="Pfam" id="PF12673">
    <property type="entry name" value="SipL"/>
    <property type="match status" value="3"/>
</dbReference>
<keyword evidence="3" id="KW-1185">Reference proteome</keyword>
<reference evidence="2" key="1">
    <citation type="submission" date="2022-09" db="EMBL/GenBank/DDBJ databases">
        <title>Eubacterium sp. LFL-14 isolated from human feces.</title>
        <authorList>
            <person name="Liu F."/>
        </authorList>
    </citation>
    <scope>NUCLEOTIDE SEQUENCE</scope>
    <source>
        <strain evidence="2">LFL-14</strain>
    </source>
</reference>
<protein>
    <submittedName>
        <fullName evidence="2">DUF3794 domain-containing protein</fullName>
    </submittedName>
</protein>
<evidence type="ECO:0000313" key="2">
    <source>
        <dbReference type="EMBL" id="MCT7399551.1"/>
    </source>
</evidence>
<proteinExistence type="predicted"/>
<dbReference type="EMBL" id="JAODBU010000010">
    <property type="protein sequence ID" value="MCT7399551.1"/>
    <property type="molecule type" value="Genomic_DNA"/>
</dbReference>
<comment type="caution">
    <text evidence="2">The sequence shown here is derived from an EMBL/GenBank/DDBJ whole genome shotgun (WGS) entry which is preliminary data.</text>
</comment>
<dbReference type="Gene3D" id="3.10.350.10">
    <property type="entry name" value="LysM domain"/>
    <property type="match status" value="1"/>
</dbReference>
<sequence>MELVKNNVYLRNKAGQAANKMYVNEEVNVSEVFPEIYNIVREKTEIQLDKVTPETDQVILNGYINYNILYYTNDSDMVYGIEGEIPFEETLRIGNTDENSIVDVKMEVDSSNVKLYNSRKFALRAEILISAVSEGLESIEFPDKMENSRGMEVLNDTVETMSVVAEQTENIRIKESVYIPGVKPAADRIVWKELKLKNVTSRVNDGMINVSGEMYVFIMYLPEEADMPNQWIETTVDFKDNLEMSEATEDLISFINVTLQDGKIHLNENEEGENRELSIDAVLQLEIKLYKENKTEILMDIYSPTKNVQTKLKDVCYKKLLVKNASRTKTVKKIELDQSKGNALQICSSTADLKIDNIEIVDNGIVAKGKMKACIMYISSDDKRPVCAKEDSWEFEHRIDADGISKDDSYYVKWRVEQVNTNMVNSSEIEVKAVVALEAIVFKKCDMQVINEVEVKEYDSEMLNEVPDLVGYIVQRDDTLWNIAKSNFTTMTQIINVNKLENSRIKEGERLLLTKTCNE</sequence>
<dbReference type="Proteomes" id="UP001431199">
    <property type="component" value="Unassembled WGS sequence"/>
</dbReference>
<dbReference type="InterPro" id="IPR036779">
    <property type="entry name" value="LysM_dom_sf"/>
</dbReference>
<feature type="domain" description="LysM" evidence="1">
    <location>
        <begin position="470"/>
        <end position="513"/>
    </location>
</feature>
<dbReference type="PROSITE" id="PS51782">
    <property type="entry name" value="LYSM"/>
    <property type="match status" value="1"/>
</dbReference>
<evidence type="ECO:0000313" key="3">
    <source>
        <dbReference type="Proteomes" id="UP001431199"/>
    </source>
</evidence>
<organism evidence="2 3">
    <name type="scientific">Eubacterium album</name>
    <dbReference type="NCBI Taxonomy" id="2978477"/>
    <lineage>
        <taxon>Bacteria</taxon>
        <taxon>Bacillati</taxon>
        <taxon>Bacillota</taxon>
        <taxon>Clostridia</taxon>
        <taxon>Eubacteriales</taxon>
        <taxon>Eubacteriaceae</taxon>
        <taxon>Eubacterium</taxon>
    </lineage>
</organism>
<dbReference type="InterPro" id="IPR018392">
    <property type="entry name" value="LysM"/>
</dbReference>